<name>A0A509EL26_9HYPH</name>
<dbReference type="EMBL" id="CABFPH010000165">
    <property type="protein sequence ID" value="VUD74848.1"/>
    <property type="molecule type" value="Genomic_DNA"/>
</dbReference>
<proteinExistence type="predicted"/>
<accession>A0A509EL26</accession>
<reference evidence="2 3" key="1">
    <citation type="submission" date="2019-06" db="EMBL/GenBank/DDBJ databases">
        <authorList>
            <person name="Rodrigo-Torres L."/>
            <person name="Arahal R. D."/>
            <person name="Lucena T."/>
        </authorList>
    </citation>
    <scope>NUCLEOTIDE SEQUENCE [LARGE SCALE GENOMIC DNA]</scope>
    <source>
        <strain evidence="2 3">SB0023/3</strain>
    </source>
</reference>
<gene>
    <name evidence="2" type="ORF">MET9862_05481</name>
</gene>
<organism evidence="2 3">
    <name type="scientific">Methylobacterium symbioticum</name>
    <dbReference type="NCBI Taxonomy" id="2584084"/>
    <lineage>
        <taxon>Bacteria</taxon>
        <taxon>Pseudomonadati</taxon>
        <taxon>Pseudomonadota</taxon>
        <taxon>Alphaproteobacteria</taxon>
        <taxon>Hyphomicrobiales</taxon>
        <taxon>Methylobacteriaceae</taxon>
        <taxon>Methylobacterium</taxon>
    </lineage>
</organism>
<keyword evidence="3" id="KW-1185">Reference proteome</keyword>
<sequence length="122" mass="13269">MERHAQALMRPERPLCRAVDQRLALAELDRAALGPRHRPHGARNQGGEHARLVGARRRHRLLRLGEDGGPARRLLPLDEDGLALAQRRAQFQEAHHLPGEAAQRVGLGLGEATGAGLGVEDA</sequence>
<evidence type="ECO:0000313" key="3">
    <source>
        <dbReference type="Proteomes" id="UP000410984"/>
    </source>
</evidence>
<dbReference type="Proteomes" id="UP000410984">
    <property type="component" value="Unassembled WGS sequence"/>
</dbReference>
<evidence type="ECO:0000313" key="2">
    <source>
        <dbReference type="EMBL" id="VUD74848.1"/>
    </source>
</evidence>
<dbReference type="AlphaFoldDB" id="A0A509EL26"/>
<feature type="region of interest" description="Disordered" evidence="1">
    <location>
        <begin position="31"/>
        <end position="54"/>
    </location>
</feature>
<protein>
    <submittedName>
        <fullName evidence="2">Uncharacterized protein</fullName>
    </submittedName>
</protein>
<evidence type="ECO:0000256" key="1">
    <source>
        <dbReference type="SAM" id="MobiDB-lite"/>
    </source>
</evidence>